<dbReference type="InterPro" id="IPR030700">
    <property type="entry name" value="N-end_Aminoacyl_Trfase"/>
</dbReference>
<evidence type="ECO:0000313" key="7">
    <source>
        <dbReference type="EMBL" id="MFC4361729.1"/>
    </source>
</evidence>
<feature type="domain" description="N-end aminoacyl transferase N-terminal" evidence="5">
    <location>
        <begin position="15"/>
        <end position="85"/>
    </location>
</feature>
<dbReference type="GO" id="GO:0004057">
    <property type="term" value="F:arginyl-tRNA--protein transferase activity"/>
    <property type="evidence" value="ECO:0007669"/>
    <property type="project" value="UniProtKB-EC"/>
</dbReference>
<dbReference type="RefSeq" id="WP_290263650.1">
    <property type="nucleotide sequence ID" value="NZ_JAUFQG010000006.1"/>
</dbReference>
<comment type="catalytic activity">
    <reaction evidence="4">
        <text>N-terminal L-glutamyl-[protein] + L-leucyl-tRNA(Leu) = N-terminal L-leucyl-L-glutamyl-[protein] + tRNA(Leu) + H(+)</text>
        <dbReference type="Rhea" id="RHEA:50412"/>
        <dbReference type="Rhea" id="RHEA-COMP:9613"/>
        <dbReference type="Rhea" id="RHEA-COMP:9622"/>
        <dbReference type="Rhea" id="RHEA-COMP:12664"/>
        <dbReference type="Rhea" id="RHEA-COMP:12668"/>
        <dbReference type="ChEBI" id="CHEBI:15378"/>
        <dbReference type="ChEBI" id="CHEBI:64721"/>
        <dbReference type="ChEBI" id="CHEBI:78442"/>
        <dbReference type="ChEBI" id="CHEBI:78494"/>
        <dbReference type="ChEBI" id="CHEBI:133041"/>
        <dbReference type="EC" id="2.3.2.29"/>
    </reaction>
</comment>
<name>A0ABV8V1F3_9GAMM</name>
<proteinExistence type="inferred from homology"/>
<dbReference type="InterPro" id="IPR007472">
    <property type="entry name" value="N-end_Aminoacyl_Trfase_C"/>
</dbReference>
<dbReference type="InterPro" id="IPR016181">
    <property type="entry name" value="Acyl_CoA_acyltransferase"/>
</dbReference>
<comment type="similarity">
    <text evidence="4">Belongs to the R-transferase family. Bpt subfamily.</text>
</comment>
<dbReference type="PIRSF" id="PIRSF037208">
    <property type="entry name" value="ATE_pro_prd"/>
    <property type="match status" value="1"/>
</dbReference>
<protein>
    <recommendedName>
        <fullName evidence="4">Aspartate/glutamate leucyltransferase</fullName>
        <ecNumber evidence="4">2.3.2.29</ecNumber>
    </recommendedName>
</protein>
<evidence type="ECO:0000313" key="8">
    <source>
        <dbReference type="Proteomes" id="UP001595840"/>
    </source>
</evidence>
<evidence type="ECO:0000256" key="4">
    <source>
        <dbReference type="HAMAP-Rule" id="MF_00689"/>
    </source>
</evidence>
<sequence length="237" mass="27220">MSSSINIKLFSTHPHKCSYLADREATTVFVDPDATMDSALYSRLSELGFRRSGQHVYRPQCAECNACTPVRIKVEAFALNRQQKRTLKRNNDLTLELLERIDTDECYALYEAYINVRHRDGDMFPPTKSQYNGFLTAQWGATRFLAARLNGQLVGVAMCDVLANGLSAVYTFFDPSLTKRSLGAWFILQQIAWTNRLGLSHLYLGYWIKDCQKMSYKTQYQPLEYFKGGFWTRISSN</sequence>
<organism evidence="7 8">
    <name type="scientific">Simiduia curdlanivorans</name>
    <dbReference type="NCBI Taxonomy" id="1492769"/>
    <lineage>
        <taxon>Bacteria</taxon>
        <taxon>Pseudomonadati</taxon>
        <taxon>Pseudomonadota</taxon>
        <taxon>Gammaproteobacteria</taxon>
        <taxon>Cellvibrionales</taxon>
        <taxon>Cellvibrionaceae</taxon>
        <taxon>Simiduia</taxon>
    </lineage>
</organism>
<evidence type="ECO:0000259" key="6">
    <source>
        <dbReference type="Pfam" id="PF04377"/>
    </source>
</evidence>
<evidence type="ECO:0000256" key="3">
    <source>
        <dbReference type="ARBA" id="ARBA00023315"/>
    </source>
</evidence>
<accession>A0ABV8V1F3</accession>
<keyword evidence="1 4" id="KW-0963">Cytoplasm</keyword>
<comment type="function">
    <text evidence="4">Functions in the N-end rule pathway of protein degradation where it conjugates Leu from its aminoacyl-tRNA to the N-termini of proteins containing an N-terminal aspartate or glutamate.</text>
</comment>
<dbReference type="NCBIfam" id="NF002341">
    <property type="entry name" value="PRK01305.1-1"/>
    <property type="match status" value="1"/>
</dbReference>
<dbReference type="Pfam" id="PF04377">
    <property type="entry name" value="ATE_C"/>
    <property type="match status" value="1"/>
</dbReference>
<feature type="domain" description="N-end rule aminoacyl transferase C-terminal" evidence="6">
    <location>
        <begin position="105"/>
        <end position="226"/>
    </location>
</feature>
<comment type="subcellular location">
    <subcellularLocation>
        <location evidence="4">Cytoplasm</location>
    </subcellularLocation>
</comment>
<comment type="caution">
    <text evidence="7">The sequence shown here is derived from an EMBL/GenBank/DDBJ whole genome shotgun (WGS) entry which is preliminary data.</text>
</comment>
<dbReference type="PANTHER" id="PTHR21367:SF1">
    <property type="entry name" value="ARGINYL-TRNA--PROTEIN TRANSFERASE 1"/>
    <property type="match status" value="1"/>
</dbReference>
<dbReference type="PANTHER" id="PTHR21367">
    <property type="entry name" value="ARGININE-TRNA-PROTEIN TRANSFERASE 1"/>
    <property type="match status" value="1"/>
</dbReference>
<gene>
    <name evidence="4" type="primary">bpt</name>
    <name evidence="7" type="ORF">ACFOX3_05400</name>
</gene>
<evidence type="ECO:0000256" key="2">
    <source>
        <dbReference type="ARBA" id="ARBA00022679"/>
    </source>
</evidence>
<dbReference type="NCBIfam" id="NF002346">
    <property type="entry name" value="PRK01305.2-3"/>
    <property type="match status" value="1"/>
</dbReference>
<dbReference type="NCBIfam" id="NF002342">
    <property type="entry name" value="PRK01305.1-3"/>
    <property type="match status" value="1"/>
</dbReference>
<dbReference type="NCBIfam" id="NF002345">
    <property type="entry name" value="PRK01305.2-2"/>
    <property type="match status" value="1"/>
</dbReference>
<reference evidence="8" key="1">
    <citation type="journal article" date="2019" name="Int. J. Syst. Evol. Microbiol.">
        <title>The Global Catalogue of Microorganisms (GCM) 10K type strain sequencing project: providing services to taxonomists for standard genome sequencing and annotation.</title>
        <authorList>
            <consortium name="The Broad Institute Genomics Platform"/>
            <consortium name="The Broad Institute Genome Sequencing Center for Infectious Disease"/>
            <person name="Wu L."/>
            <person name="Ma J."/>
        </authorList>
    </citation>
    <scope>NUCLEOTIDE SEQUENCE [LARGE SCALE GENOMIC DNA]</scope>
    <source>
        <strain evidence="8">CECT 8570</strain>
    </source>
</reference>
<keyword evidence="3 4" id="KW-0012">Acyltransferase</keyword>
<dbReference type="Proteomes" id="UP001595840">
    <property type="component" value="Unassembled WGS sequence"/>
</dbReference>
<comment type="catalytic activity">
    <reaction evidence="4">
        <text>N-terminal L-aspartyl-[protein] + L-leucyl-tRNA(Leu) = N-terminal L-leucyl-L-aspartyl-[protein] + tRNA(Leu) + H(+)</text>
        <dbReference type="Rhea" id="RHEA:50420"/>
        <dbReference type="Rhea" id="RHEA-COMP:9613"/>
        <dbReference type="Rhea" id="RHEA-COMP:9622"/>
        <dbReference type="Rhea" id="RHEA-COMP:12669"/>
        <dbReference type="Rhea" id="RHEA-COMP:12674"/>
        <dbReference type="ChEBI" id="CHEBI:15378"/>
        <dbReference type="ChEBI" id="CHEBI:64720"/>
        <dbReference type="ChEBI" id="CHEBI:78442"/>
        <dbReference type="ChEBI" id="CHEBI:78494"/>
        <dbReference type="ChEBI" id="CHEBI:133042"/>
        <dbReference type="EC" id="2.3.2.29"/>
    </reaction>
</comment>
<dbReference type="Pfam" id="PF04376">
    <property type="entry name" value="ATE_N"/>
    <property type="match status" value="1"/>
</dbReference>
<dbReference type="InterPro" id="IPR017138">
    <property type="entry name" value="Asp_Glu_LeuTrfase"/>
</dbReference>
<evidence type="ECO:0000256" key="1">
    <source>
        <dbReference type="ARBA" id="ARBA00022490"/>
    </source>
</evidence>
<dbReference type="SUPFAM" id="SSF55729">
    <property type="entry name" value="Acyl-CoA N-acyltransferases (Nat)"/>
    <property type="match status" value="1"/>
</dbReference>
<keyword evidence="8" id="KW-1185">Reference proteome</keyword>
<dbReference type="EMBL" id="JBHSCX010000004">
    <property type="protein sequence ID" value="MFC4361729.1"/>
    <property type="molecule type" value="Genomic_DNA"/>
</dbReference>
<dbReference type="HAMAP" id="MF_00689">
    <property type="entry name" value="Bpt"/>
    <property type="match status" value="1"/>
</dbReference>
<dbReference type="InterPro" id="IPR007471">
    <property type="entry name" value="N-end_Aminoacyl_Trfase_N"/>
</dbReference>
<evidence type="ECO:0000259" key="5">
    <source>
        <dbReference type="Pfam" id="PF04376"/>
    </source>
</evidence>
<dbReference type="EC" id="2.3.2.29" evidence="4"/>
<keyword evidence="2 4" id="KW-0808">Transferase</keyword>